<evidence type="ECO:0000256" key="3">
    <source>
        <dbReference type="ARBA" id="ARBA00022989"/>
    </source>
</evidence>
<dbReference type="PANTHER" id="PTHR43701">
    <property type="entry name" value="MEMBRANE TRANSPORTER PROTEIN MJ0441-RELATED"/>
    <property type="match status" value="1"/>
</dbReference>
<feature type="transmembrane region" description="Helical" evidence="5">
    <location>
        <begin position="39"/>
        <end position="57"/>
    </location>
</feature>
<evidence type="ECO:0000256" key="2">
    <source>
        <dbReference type="ARBA" id="ARBA00022692"/>
    </source>
</evidence>
<feature type="transmembrane region" description="Helical" evidence="5">
    <location>
        <begin position="95"/>
        <end position="113"/>
    </location>
</feature>
<gene>
    <name evidence="6" type="ORF">METZ01_LOCUS430180</name>
</gene>
<dbReference type="EMBL" id="UINC01172312">
    <property type="protein sequence ID" value="SVD77326.1"/>
    <property type="molecule type" value="Genomic_DNA"/>
</dbReference>
<protein>
    <recommendedName>
        <fullName evidence="7">Membrane transporter protein</fullName>
    </recommendedName>
</protein>
<accession>A0A382Y218</accession>
<evidence type="ECO:0000256" key="1">
    <source>
        <dbReference type="ARBA" id="ARBA00004141"/>
    </source>
</evidence>
<keyword evidence="3 5" id="KW-1133">Transmembrane helix</keyword>
<proteinExistence type="predicted"/>
<feature type="transmembrane region" description="Helical" evidence="5">
    <location>
        <begin position="6"/>
        <end position="27"/>
    </location>
</feature>
<feature type="transmembrane region" description="Helical" evidence="5">
    <location>
        <begin position="69"/>
        <end position="88"/>
    </location>
</feature>
<evidence type="ECO:0000256" key="5">
    <source>
        <dbReference type="SAM" id="Phobius"/>
    </source>
</evidence>
<name>A0A382Y218_9ZZZZ</name>
<dbReference type="GO" id="GO:0016020">
    <property type="term" value="C:membrane"/>
    <property type="evidence" value="ECO:0007669"/>
    <property type="project" value="UniProtKB-SubCell"/>
</dbReference>
<keyword evidence="2 5" id="KW-0812">Transmembrane</keyword>
<comment type="subcellular location">
    <subcellularLocation>
        <location evidence="1">Membrane</location>
        <topology evidence="1">Multi-pass membrane protein</topology>
    </subcellularLocation>
</comment>
<reference evidence="6" key="1">
    <citation type="submission" date="2018-05" db="EMBL/GenBank/DDBJ databases">
        <authorList>
            <person name="Lanie J.A."/>
            <person name="Ng W.-L."/>
            <person name="Kazmierczak K.M."/>
            <person name="Andrzejewski T.M."/>
            <person name="Davidsen T.M."/>
            <person name="Wayne K.J."/>
            <person name="Tettelin H."/>
            <person name="Glass J.I."/>
            <person name="Rusch D."/>
            <person name="Podicherti R."/>
            <person name="Tsui H.-C.T."/>
            <person name="Winkler M.E."/>
        </authorList>
    </citation>
    <scope>NUCLEOTIDE SEQUENCE</scope>
</reference>
<keyword evidence="4 5" id="KW-0472">Membrane</keyword>
<dbReference type="InterPro" id="IPR002781">
    <property type="entry name" value="TM_pro_TauE-like"/>
</dbReference>
<dbReference type="PANTHER" id="PTHR43701:SF2">
    <property type="entry name" value="MEMBRANE TRANSPORTER PROTEIN YJNA-RELATED"/>
    <property type="match status" value="1"/>
</dbReference>
<evidence type="ECO:0000313" key="6">
    <source>
        <dbReference type="EMBL" id="SVD77326.1"/>
    </source>
</evidence>
<dbReference type="AlphaFoldDB" id="A0A382Y218"/>
<evidence type="ECO:0008006" key="7">
    <source>
        <dbReference type="Google" id="ProtNLM"/>
    </source>
</evidence>
<sequence length="119" mass="12566">MMVPIILGVIIGVLSSGSGLGGGFLVVPFLLHLGKEVRVAVGTSFLFILMVAISSLFGHAKVGNVDWKVGGFLAIGGILGAQAGPLILENISDQIFKRFFAVFLIGTGLWLFYQTRTVS</sequence>
<dbReference type="InterPro" id="IPR051598">
    <property type="entry name" value="TSUP/Inactive_protease-like"/>
</dbReference>
<organism evidence="6">
    <name type="scientific">marine metagenome</name>
    <dbReference type="NCBI Taxonomy" id="408172"/>
    <lineage>
        <taxon>unclassified sequences</taxon>
        <taxon>metagenomes</taxon>
        <taxon>ecological metagenomes</taxon>
    </lineage>
</organism>
<dbReference type="Pfam" id="PF01925">
    <property type="entry name" value="TauE"/>
    <property type="match status" value="1"/>
</dbReference>
<evidence type="ECO:0000256" key="4">
    <source>
        <dbReference type="ARBA" id="ARBA00023136"/>
    </source>
</evidence>